<reference evidence="3 4" key="2">
    <citation type="submission" date="2018-11" db="EMBL/GenBank/DDBJ databases">
        <authorList>
            <consortium name="Pathogen Informatics"/>
        </authorList>
    </citation>
    <scope>NUCLEOTIDE SEQUENCE [LARGE SCALE GENOMIC DNA]</scope>
</reference>
<dbReference type="GO" id="GO:0005096">
    <property type="term" value="F:GTPase activator activity"/>
    <property type="evidence" value="ECO:0007669"/>
    <property type="project" value="UniProtKB-KW"/>
</dbReference>
<keyword evidence="1" id="KW-0343">GTPase activation</keyword>
<organism evidence="5">
    <name type="scientific">Gongylonema pulchrum</name>
    <dbReference type="NCBI Taxonomy" id="637853"/>
    <lineage>
        <taxon>Eukaryota</taxon>
        <taxon>Metazoa</taxon>
        <taxon>Ecdysozoa</taxon>
        <taxon>Nematoda</taxon>
        <taxon>Chromadorea</taxon>
        <taxon>Rhabditida</taxon>
        <taxon>Spirurina</taxon>
        <taxon>Spiruromorpha</taxon>
        <taxon>Spiruroidea</taxon>
        <taxon>Gongylonematidae</taxon>
        <taxon>Gongylonema</taxon>
    </lineage>
</organism>
<evidence type="ECO:0000259" key="2">
    <source>
        <dbReference type="PROSITE" id="PS50085"/>
    </source>
</evidence>
<dbReference type="AlphaFoldDB" id="A0A183D8L1"/>
<proteinExistence type="predicted"/>
<feature type="domain" description="Rap-GAP" evidence="2">
    <location>
        <begin position="61"/>
        <end position="101"/>
    </location>
</feature>
<accession>A0A183D8L1</accession>
<keyword evidence="4" id="KW-1185">Reference proteome</keyword>
<evidence type="ECO:0000313" key="3">
    <source>
        <dbReference type="EMBL" id="VDK48782.1"/>
    </source>
</evidence>
<name>A0A183D8L1_9BILA</name>
<evidence type="ECO:0000256" key="1">
    <source>
        <dbReference type="ARBA" id="ARBA00022468"/>
    </source>
</evidence>
<dbReference type="GO" id="GO:0051056">
    <property type="term" value="P:regulation of small GTPase mediated signal transduction"/>
    <property type="evidence" value="ECO:0007669"/>
    <property type="project" value="InterPro"/>
</dbReference>
<dbReference type="PANTHER" id="PTHR15711:SF22">
    <property type="entry name" value="RAP-GAP DOMAIN-CONTAINING PROTEIN"/>
    <property type="match status" value="1"/>
</dbReference>
<protein>
    <submittedName>
        <fullName evidence="5">Rap-GAP domain-containing protein</fullName>
    </submittedName>
</protein>
<evidence type="ECO:0000313" key="5">
    <source>
        <dbReference type="WBParaSite" id="GPUH_0000505901-mRNA-1"/>
    </source>
</evidence>
<dbReference type="InterPro" id="IPR050989">
    <property type="entry name" value="Rap1_Ran_GAP"/>
</dbReference>
<dbReference type="PANTHER" id="PTHR15711">
    <property type="entry name" value="RAP GTPASE-ACTIVATING PROTEIN"/>
    <property type="match status" value="1"/>
</dbReference>
<reference evidence="5" key="1">
    <citation type="submission" date="2016-06" db="UniProtKB">
        <authorList>
            <consortium name="WormBaseParasite"/>
        </authorList>
    </citation>
    <scope>IDENTIFICATION</scope>
</reference>
<dbReference type="OrthoDB" id="2499658at2759"/>
<gene>
    <name evidence="3" type="ORF">GPUH_LOCUS5052</name>
</gene>
<dbReference type="EMBL" id="UYRT01010210">
    <property type="protein sequence ID" value="VDK48782.1"/>
    <property type="molecule type" value="Genomic_DNA"/>
</dbReference>
<dbReference type="PROSITE" id="PS50085">
    <property type="entry name" value="RAPGAP"/>
    <property type="match status" value="1"/>
</dbReference>
<sequence length="101" mass="11440">MDIALCTLRVAIPEEVVSDSNVDLKSTRSLMKDLLEVACPQIHFGILRPANPSSSRVEDLLVKIDEQPIYTRYKVGVMYCGTGQSTEEQMYNNGTFFFFEK</sequence>
<dbReference type="Gene3D" id="3.30.1120.160">
    <property type="match status" value="1"/>
</dbReference>
<dbReference type="InterPro" id="IPR035974">
    <property type="entry name" value="Rap/Ran-GAP_sf"/>
</dbReference>
<dbReference type="InterPro" id="IPR000331">
    <property type="entry name" value="Rap/Ran_GAP_dom"/>
</dbReference>
<dbReference type="SUPFAM" id="SSF111347">
    <property type="entry name" value="Rap/Ran-GAP"/>
    <property type="match status" value="1"/>
</dbReference>
<evidence type="ECO:0000313" key="4">
    <source>
        <dbReference type="Proteomes" id="UP000271098"/>
    </source>
</evidence>
<dbReference type="WBParaSite" id="GPUH_0000505901-mRNA-1">
    <property type="protein sequence ID" value="GPUH_0000505901-mRNA-1"/>
    <property type="gene ID" value="GPUH_0000505901"/>
</dbReference>
<dbReference type="Proteomes" id="UP000271098">
    <property type="component" value="Unassembled WGS sequence"/>
</dbReference>
<dbReference type="GO" id="GO:0005737">
    <property type="term" value="C:cytoplasm"/>
    <property type="evidence" value="ECO:0007669"/>
    <property type="project" value="TreeGrafter"/>
</dbReference>